<dbReference type="PRINTS" id="PR01035">
    <property type="entry name" value="TCRTETA"/>
</dbReference>
<feature type="transmembrane region" description="Helical" evidence="7">
    <location>
        <begin position="130"/>
        <end position="151"/>
    </location>
</feature>
<evidence type="ECO:0000256" key="4">
    <source>
        <dbReference type="ARBA" id="ARBA00022692"/>
    </source>
</evidence>
<feature type="transmembrane region" description="Helical" evidence="7">
    <location>
        <begin position="369"/>
        <end position="389"/>
    </location>
</feature>
<feature type="transmembrane region" description="Helical" evidence="7">
    <location>
        <begin position="302"/>
        <end position="323"/>
    </location>
</feature>
<dbReference type="GO" id="GO:0022857">
    <property type="term" value="F:transmembrane transporter activity"/>
    <property type="evidence" value="ECO:0007669"/>
    <property type="project" value="InterPro"/>
</dbReference>
<dbReference type="SUPFAM" id="SSF103473">
    <property type="entry name" value="MFS general substrate transporter"/>
    <property type="match status" value="1"/>
</dbReference>
<comment type="subcellular location">
    <subcellularLocation>
        <location evidence="1">Cell membrane</location>
        <topology evidence="1">Multi-pass membrane protein</topology>
    </subcellularLocation>
</comment>
<evidence type="ECO:0000256" key="3">
    <source>
        <dbReference type="ARBA" id="ARBA00022475"/>
    </source>
</evidence>
<dbReference type="InterPro" id="IPR001958">
    <property type="entry name" value="Tet-R_TetA/multi-R_MdtG-like"/>
</dbReference>
<evidence type="ECO:0000259" key="8">
    <source>
        <dbReference type="PROSITE" id="PS50850"/>
    </source>
</evidence>
<organism evidence="9 10">
    <name type="scientific">Alicyclobacillus vulcanalis</name>
    <dbReference type="NCBI Taxonomy" id="252246"/>
    <lineage>
        <taxon>Bacteria</taxon>
        <taxon>Bacillati</taxon>
        <taxon>Bacillota</taxon>
        <taxon>Bacilli</taxon>
        <taxon>Bacillales</taxon>
        <taxon>Alicyclobacillaceae</taxon>
        <taxon>Alicyclobacillus</taxon>
    </lineage>
</organism>
<feature type="transmembrane region" description="Helical" evidence="7">
    <location>
        <begin position="76"/>
        <end position="94"/>
    </location>
</feature>
<dbReference type="AlphaFoldDB" id="A0A1N7K571"/>
<gene>
    <name evidence="9" type="ORF">SAMN05421799_101358</name>
</gene>
<evidence type="ECO:0000313" key="9">
    <source>
        <dbReference type="EMBL" id="SIS56700.1"/>
    </source>
</evidence>
<dbReference type="InterPro" id="IPR011701">
    <property type="entry name" value="MFS"/>
</dbReference>
<feature type="transmembrane region" description="Helical" evidence="7">
    <location>
        <begin position="214"/>
        <end position="236"/>
    </location>
</feature>
<feature type="transmembrane region" description="Helical" evidence="7">
    <location>
        <begin position="248"/>
        <end position="270"/>
    </location>
</feature>
<dbReference type="InterPro" id="IPR036259">
    <property type="entry name" value="MFS_trans_sf"/>
</dbReference>
<evidence type="ECO:0000256" key="6">
    <source>
        <dbReference type="ARBA" id="ARBA00023136"/>
    </source>
</evidence>
<dbReference type="EMBL" id="FTOO01000001">
    <property type="protein sequence ID" value="SIS56700.1"/>
    <property type="molecule type" value="Genomic_DNA"/>
</dbReference>
<protein>
    <submittedName>
        <fullName evidence="9">Predicted arabinose efflux permease, MFS family</fullName>
    </submittedName>
</protein>
<dbReference type="Gene3D" id="1.20.1250.20">
    <property type="entry name" value="MFS general substrate transporter like domains"/>
    <property type="match status" value="2"/>
</dbReference>
<reference evidence="10" key="1">
    <citation type="submission" date="2017-01" db="EMBL/GenBank/DDBJ databases">
        <authorList>
            <person name="Varghese N."/>
            <person name="Submissions S."/>
        </authorList>
    </citation>
    <scope>NUCLEOTIDE SEQUENCE [LARGE SCALE GENOMIC DNA]</scope>
    <source>
        <strain evidence="10">DSM 16176</strain>
    </source>
</reference>
<dbReference type="STRING" id="252246.SAMN05421799_101358"/>
<evidence type="ECO:0000256" key="5">
    <source>
        <dbReference type="ARBA" id="ARBA00022989"/>
    </source>
</evidence>
<dbReference type="PANTHER" id="PTHR43414">
    <property type="entry name" value="MULTIDRUG RESISTANCE PROTEIN MDTG"/>
    <property type="match status" value="1"/>
</dbReference>
<dbReference type="PROSITE" id="PS50850">
    <property type="entry name" value="MFS"/>
    <property type="match status" value="1"/>
</dbReference>
<feature type="domain" description="Major facilitator superfamily (MFS) profile" evidence="8">
    <location>
        <begin position="7"/>
        <end position="393"/>
    </location>
</feature>
<dbReference type="RefSeq" id="WP_076344429.1">
    <property type="nucleotide sequence ID" value="NZ_FTOO01000001.1"/>
</dbReference>
<keyword evidence="10" id="KW-1185">Reference proteome</keyword>
<feature type="transmembrane region" description="Helical" evidence="7">
    <location>
        <begin position="9"/>
        <end position="32"/>
    </location>
</feature>
<keyword evidence="5 7" id="KW-1133">Transmembrane helix</keyword>
<sequence>MEVWQRNLVVLWIGTLLTSASYSMVIPFLPLFLLKIGVHQHTDIWSGALYSAAFVAGAIAAPYWGSLGDRYGQKPMIVRAGFVLFVIYGLTAFVQHPWELLVLRTLQGLLSGYIPGSVALVGSNTPEDKVGYALSTISAASSAGGIVGPLLGGTIARLFGNRVAFGSASVLVLISTLLALIFVRELNKKRATSRPSVFRAIDGALHNKPLLTALSLNMVVSFSIMTIEPVLTLYVAQLDPSASAQNASFLAGLVFSLAGIASVVFAPLWGKYADRIGFVKVLTIGLAGGALWTFMQIPFHNVIAFAAVRFVYGAFFCAVYPAINGLIVRSTEATFRGRAFGLNQTANQIGNTVGPLVGGAIADATSIHGVFWVTGALLASVTAGAYALMRHPNLLPRSEHTPHTPSP</sequence>
<name>A0A1N7K571_9BACL</name>
<dbReference type="PANTHER" id="PTHR43414:SF6">
    <property type="entry name" value="MULTIDRUG RESISTANCE PROTEIN MDTG"/>
    <property type="match status" value="1"/>
</dbReference>
<accession>A0A1N7K571</accession>
<feature type="transmembrane region" description="Helical" evidence="7">
    <location>
        <begin position="44"/>
        <end position="64"/>
    </location>
</feature>
<feature type="transmembrane region" description="Helical" evidence="7">
    <location>
        <begin position="276"/>
        <end position="295"/>
    </location>
</feature>
<dbReference type="Pfam" id="PF07690">
    <property type="entry name" value="MFS_1"/>
    <property type="match status" value="2"/>
</dbReference>
<evidence type="ECO:0000256" key="1">
    <source>
        <dbReference type="ARBA" id="ARBA00004651"/>
    </source>
</evidence>
<proteinExistence type="predicted"/>
<keyword evidence="4 7" id="KW-0812">Transmembrane</keyword>
<dbReference type="Proteomes" id="UP000186156">
    <property type="component" value="Unassembled WGS sequence"/>
</dbReference>
<dbReference type="OrthoDB" id="65739at2"/>
<evidence type="ECO:0000256" key="2">
    <source>
        <dbReference type="ARBA" id="ARBA00022448"/>
    </source>
</evidence>
<dbReference type="InterPro" id="IPR020846">
    <property type="entry name" value="MFS_dom"/>
</dbReference>
<feature type="transmembrane region" description="Helical" evidence="7">
    <location>
        <begin position="163"/>
        <end position="183"/>
    </location>
</feature>
<keyword evidence="2" id="KW-0813">Transport</keyword>
<keyword evidence="6 7" id="KW-0472">Membrane</keyword>
<dbReference type="GO" id="GO:0005886">
    <property type="term" value="C:plasma membrane"/>
    <property type="evidence" value="ECO:0007669"/>
    <property type="project" value="UniProtKB-SubCell"/>
</dbReference>
<keyword evidence="3" id="KW-1003">Cell membrane</keyword>
<evidence type="ECO:0000256" key="7">
    <source>
        <dbReference type="SAM" id="Phobius"/>
    </source>
</evidence>
<evidence type="ECO:0000313" key="10">
    <source>
        <dbReference type="Proteomes" id="UP000186156"/>
    </source>
</evidence>